<dbReference type="AlphaFoldDB" id="A0A521FCP9"/>
<evidence type="ECO:0000313" key="1">
    <source>
        <dbReference type="EMBL" id="SMO93972.1"/>
    </source>
</evidence>
<name>A0A521FCP9_9FLAO</name>
<dbReference type="Proteomes" id="UP000319267">
    <property type="component" value="Unassembled WGS sequence"/>
</dbReference>
<organism evidence="1 2">
    <name type="scientific">Flavobacterium nitrogenifigens</name>
    <dbReference type="NCBI Taxonomy" id="1617283"/>
    <lineage>
        <taxon>Bacteria</taxon>
        <taxon>Pseudomonadati</taxon>
        <taxon>Bacteroidota</taxon>
        <taxon>Flavobacteriia</taxon>
        <taxon>Flavobacteriales</taxon>
        <taxon>Flavobacteriaceae</taxon>
        <taxon>Flavobacterium</taxon>
    </lineage>
</organism>
<accession>A0A521FCP9</accession>
<evidence type="ECO:0000313" key="2">
    <source>
        <dbReference type="Proteomes" id="UP000319267"/>
    </source>
</evidence>
<reference evidence="1 2" key="1">
    <citation type="submission" date="2017-05" db="EMBL/GenBank/DDBJ databases">
        <authorList>
            <person name="Varghese N."/>
            <person name="Submissions S."/>
        </authorList>
    </citation>
    <scope>NUCLEOTIDE SEQUENCE [LARGE SCALE GENOMIC DNA]</scope>
    <source>
        <strain evidence="1 2">DSM 29982</strain>
    </source>
</reference>
<proteinExistence type="predicted"/>
<sequence>MFLCVKIKFGAIAPNGQEPIFNFSATIYLFAEADLFGKPIDSSLYGLKY</sequence>
<gene>
    <name evidence="1" type="ORF">SAMN06265220_10936</name>
</gene>
<keyword evidence="2" id="KW-1185">Reference proteome</keyword>
<dbReference type="EMBL" id="FXTQ01000009">
    <property type="protein sequence ID" value="SMO93972.1"/>
    <property type="molecule type" value="Genomic_DNA"/>
</dbReference>
<protein>
    <submittedName>
        <fullName evidence="1">Uncharacterized protein</fullName>
    </submittedName>
</protein>